<keyword evidence="1" id="KW-0175">Coiled coil</keyword>
<reference evidence="3" key="1">
    <citation type="journal article" date="2019" name="Philos. Trans. R. Soc. Lond., B, Biol. Sci.">
        <title>Targeted metagenomic recovery of four divergent viruses reveals shared and distinctive characteristics of giant viruses of marine eukaryotes.</title>
        <authorList>
            <person name="Needham D.M."/>
            <person name="Poirier C."/>
            <person name="Hehenberger E."/>
            <person name="Jimenez V."/>
            <person name="Swalwell J.E."/>
            <person name="Santoro A.E."/>
            <person name="Worden A.Z."/>
        </authorList>
    </citation>
    <scope>NUCLEOTIDE SEQUENCE</scope>
    <source>
        <strain evidence="3">OPacV-421</strain>
    </source>
</reference>
<sequence length="192" mass="23156">MPKQTKHKRKHKPRKTKKAKAGSLDYNRMQSDLDYRHGYEQGTKEYRKYLRDLQTEYDAMKRDFEAEQQYSYQMEERNNNLEKAHSALVKTGQQMINKLRDKNKKLKEENKTLKEKNKQFDKVIKQQKGMMHLQELSLKDFEKTHVEIGSDEFKDEMLKLIKKNKFLKAGICEDYINNYAKLRRQLQSLESK</sequence>
<feature type="region of interest" description="Disordered" evidence="2">
    <location>
        <begin position="1"/>
        <end position="23"/>
    </location>
</feature>
<feature type="coiled-coil region" evidence="1">
    <location>
        <begin position="50"/>
        <end position="126"/>
    </location>
</feature>
<evidence type="ECO:0000256" key="1">
    <source>
        <dbReference type="SAM" id="Coils"/>
    </source>
</evidence>
<feature type="compositionally biased region" description="Basic residues" evidence="2">
    <location>
        <begin position="1"/>
        <end position="20"/>
    </location>
</feature>
<evidence type="ECO:0000256" key="2">
    <source>
        <dbReference type="SAM" id="MobiDB-lite"/>
    </source>
</evidence>
<evidence type="ECO:0000313" key="3">
    <source>
        <dbReference type="EMBL" id="QFG75014.1"/>
    </source>
</evidence>
<name>A0A5J6VNT7_9VIRU</name>
<proteinExistence type="predicted"/>
<organism evidence="3">
    <name type="scientific">Megaviridae environmental sample</name>
    <dbReference type="NCBI Taxonomy" id="1737588"/>
    <lineage>
        <taxon>Viruses</taxon>
        <taxon>Varidnaviria</taxon>
        <taxon>Bamfordvirae</taxon>
        <taxon>Nucleocytoviricota</taxon>
        <taxon>Megaviricetes</taxon>
        <taxon>Imitervirales</taxon>
        <taxon>Mimiviridae</taxon>
        <taxon>environmental samples</taxon>
    </lineage>
</organism>
<dbReference type="EMBL" id="MN448296">
    <property type="protein sequence ID" value="QFG75014.1"/>
    <property type="molecule type" value="Genomic_DNA"/>
</dbReference>
<accession>A0A5J6VNT7</accession>
<protein>
    <submittedName>
        <fullName evidence="3">Uncharacterized protein</fullName>
    </submittedName>
</protein>